<sequence>MPARLSKRQQRELEELTHADEIEQSGKSSEDEDERLSVPAQTQSAFAALLNEGGASTEEDSAPEEPTTPSKGKKKSKKKKKKGAPALADGISTVQGGSVQDGDKPTESHSTIAKTGTDPVVPSTSSPPGSTSKKERKALKKQKAKAKKEGDDDFDRVLDELSNKYRDTYLASPAASSKGKGLSSRSLPEECFKLLSVLHSHLNPDAEMRRFFGAKVIATSRNEEGPSSRARRQPVTQRSNLTHPRPNWWPAKLREGLTLRPLTDDEAAAKAWLAPWGNTEEKFWTVEYSKKYKGATRAFLQTVLSGDPEGFYSILRHVHWHADTILQLAELYSHHEEHSQAADFIERALFTYERAFVGAFTFTNGLNRLDFDRVENRPFFLALHRQVIDLQRRGLYRTAFEFAKLLLSLDPWSDPHGAYLHLDFLAIKCSMHPWLLSYSEIFSPNISKTPNHSSVLEEPRSGYPTVSALPGWAYARALAFRAQGNDHASQSTEALRQAVLEFPSVVPLLADKAEIMLSAEARSHPAFRIFTPHGNDLAEESLLHLLSHIYVQRSHALWKDPTRSSWFAETVTDLVRTGQLPPKATTTAGFARLQSLVRRSGDFDISIYRHVVVLGSSAQRLLPFVPAHIVNKNNLACDPLPPPSFKSQYNDEFFRGAEDAFATTFRHRSAAQTQRILERMVPDPVFRRQLQGFFAANPRLQEQFPGGVIQFVQEAGNLPEEALLEIMVNAQILEEAAAQGALPHGEMPGGLPGDNLVHLDFVEEADIDIEREGPTAAGAREETPVADEALPALEDEEEDEDFEEIAPLPIRVLRNLVGRFWGSSNAEEEGSSDDGSQREAELDGVD</sequence>
<evidence type="ECO:0000256" key="1">
    <source>
        <dbReference type="SAM" id="MobiDB-lite"/>
    </source>
</evidence>
<feature type="region of interest" description="Disordered" evidence="1">
    <location>
        <begin position="823"/>
        <end position="846"/>
    </location>
</feature>
<dbReference type="Pfam" id="PF04910">
    <property type="entry name" value="Tcf25"/>
    <property type="match status" value="1"/>
</dbReference>
<dbReference type="Proteomes" id="UP000759537">
    <property type="component" value="Unassembled WGS sequence"/>
</dbReference>
<evidence type="ECO:0000313" key="3">
    <source>
        <dbReference type="Proteomes" id="UP000759537"/>
    </source>
</evidence>
<accession>A0A9P5N3B6</accession>
<reference evidence="2" key="1">
    <citation type="submission" date="2019-10" db="EMBL/GenBank/DDBJ databases">
        <authorList>
            <consortium name="DOE Joint Genome Institute"/>
            <person name="Kuo A."/>
            <person name="Miyauchi S."/>
            <person name="Kiss E."/>
            <person name="Drula E."/>
            <person name="Kohler A."/>
            <person name="Sanchez-Garcia M."/>
            <person name="Andreopoulos B."/>
            <person name="Barry K.W."/>
            <person name="Bonito G."/>
            <person name="Buee M."/>
            <person name="Carver A."/>
            <person name="Chen C."/>
            <person name="Cichocki N."/>
            <person name="Clum A."/>
            <person name="Culley D."/>
            <person name="Crous P.W."/>
            <person name="Fauchery L."/>
            <person name="Girlanda M."/>
            <person name="Hayes R."/>
            <person name="Keri Z."/>
            <person name="LaButti K."/>
            <person name="Lipzen A."/>
            <person name="Lombard V."/>
            <person name="Magnuson J."/>
            <person name="Maillard F."/>
            <person name="Morin E."/>
            <person name="Murat C."/>
            <person name="Nolan M."/>
            <person name="Ohm R."/>
            <person name="Pangilinan J."/>
            <person name="Pereira M."/>
            <person name="Perotto S."/>
            <person name="Peter M."/>
            <person name="Riley R."/>
            <person name="Sitrit Y."/>
            <person name="Stielow B."/>
            <person name="Szollosi G."/>
            <person name="Zifcakova L."/>
            <person name="Stursova M."/>
            <person name="Spatafora J.W."/>
            <person name="Tedersoo L."/>
            <person name="Vaario L.-M."/>
            <person name="Yamada A."/>
            <person name="Yan M."/>
            <person name="Wang P."/>
            <person name="Xu J."/>
            <person name="Bruns T."/>
            <person name="Baldrian P."/>
            <person name="Vilgalys R."/>
            <person name="Henrissat B."/>
            <person name="Grigoriev I.V."/>
            <person name="Hibbett D."/>
            <person name="Nagy L.G."/>
            <person name="Martin F.M."/>
        </authorList>
    </citation>
    <scope>NUCLEOTIDE SEQUENCE</scope>
    <source>
        <strain evidence="2">Prilba</strain>
    </source>
</reference>
<feature type="compositionally biased region" description="Basic residues" evidence="1">
    <location>
        <begin position="71"/>
        <end position="83"/>
    </location>
</feature>
<evidence type="ECO:0000313" key="2">
    <source>
        <dbReference type="EMBL" id="KAF8485140.1"/>
    </source>
</evidence>
<dbReference type="OrthoDB" id="205993at2759"/>
<organism evidence="2 3">
    <name type="scientific">Russula ochroleuca</name>
    <dbReference type="NCBI Taxonomy" id="152965"/>
    <lineage>
        <taxon>Eukaryota</taxon>
        <taxon>Fungi</taxon>
        <taxon>Dikarya</taxon>
        <taxon>Basidiomycota</taxon>
        <taxon>Agaricomycotina</taxon>
        <taxon>Agaricomycetes</taxon>
        <taxon>Russulales</taxon>
        <taxon>Russulaceae</taxon>
        <taxon>Russula</taxon>
    </lineage>
</organism>
<dbReference type="GO" id="GO:1990112">
    <property type="term" value="C:RQC complex"/>
    <property type="evidence" value="ECO:0007669"/>
    <property type="project" value="TreeGrafter"/>
</dbReference>
<feature type="compositionally biased region" description="Basic and acidic residues" evidence="1">
    <location>
        <begin position="9"/>
        <end position="21"/>
    </location>
</feature>
<feature type="compositionally biased region" description="Basic residues" evidence="1">
    <location>
        <begin position="134"/>
        <end position="146"/>
    </location>
</feature>
<comment type="caution">
    <text evidence="2">The sequence shown here is derived from an EMBL/GenBank/DDBJ whole genome shotgun (WGS) entry which is preliminary data.</text>
</comment>
<feature type="region of interest" description="Disordered" evidence="1">
    <location>
        <begin position="221"/>
        <end position="244"/>
    </location>
</feature>
<proteinExistence type="predicted"/>
<name>A0A9P5N3B6_9AGAM</name>
<dbReference type="AlphaFoldDB" id="A0A9P5N3B6"/>
<gene>
    <name evidence="2" type="ORF">DFH94DRAFT_718579</name>
</gene>
<reference evidence="2" key="2">
    <citation type="journal article" date="2020" name="Nat. Commun.">
        <title>Large-scale genome sequencing of mycorrhizal fungi provides insights into the early evolution of symbiotic traits.</title>
        <authorList>
            <person name="Miyauchi S."/>
            <person name="Kiss E."/>
            <person name="Kuo A."/>
            <person name="Drula E."/>
            <person name="Kohler A."/>
            <person name="Sanchez-Garcia M."/>
            <person name="Morin E."/>
            <person name="Andreopoulos B."/>
            <person name="Barry K.W."/>
            <person name="Bonito G."/>
            <person name="Buee M."/>
            <person name="Carver A."/>
            <person name="Chen C."/>
            <person name="Cichocki N."/>
            <person name="Clum A."/>
            <person name="Culley D."/>
            <person name="Crous P.W."/>
            <person name="Fauchery L."/>
            <person name="Girlanda M."/>
            <person name="Hayes R.D."/>
            <person name="Keri Z."/>
            <person name="LaButti K."/>
            <person name="Lipzen A."/>
            <person name="Lombard V."/>
            <person name="Magnuson J."/>
            <person name="Maillard F."/>
            <person name="Murat C."/>
            <person name="Nolan M."/>
            <person name="Ohm R.A."/>
            <person name="Pangilinan J."/>
            <person name="Pereira M.F."/>
            <person name="Perotto S."/>
            <person name="Peter M."/>
            <person name="Pfister S."/>
            <person name="Riley R."/>
            <person name="Sitrit Y."/>
            <person name="Stielow J.B."/>
            <person name="Szollosi G."/>
            <person name="Zifcakova L."/>
            <person name="Stursova M."/>
            <person name="Spatafora J.W."/>
            <person name="Tedersoo L."/>
            <person name="Vaario L.M."/>
            <person name="Yamada A."/>
            <person name="Yan M."/>
            <person name="Wang P."/>
            <person name="Xu J."/>
            <person name="Bruns T."/>
            <person name="Baldrian P."/>
            <person name="Vilgalys R."/>
            <person name="Dunand C."/>
            <person name="Henrissat B."/>
            <person name="Grigoriev I.V."/>
            <person name="Hibbett D."/>
            <person name="Nagy L.G."/>
            <person name="Martin F.M."/>
        </authorList>
    </citation>
    <scope>NUCLEOTIDE SEQUENCE</scope>
    <source>
        <strain evidence="2">Prilba</strain>
    </source>
</reference>
<protein>
    <submittedName>
        <fullName evidence="2">DUF654-domain-containing protein</fullName>
    </submittedName>
</protein>
<dbReference type="EMBL" id="WHVB01000003">
    <property type="protein sequence ID" value="KAF8485140.1"/>
    <property type="molecule type" value="Genomic_DNA"/>
</dbReference>
<feature type="compositionally biased region" description="Basic and acidic residues" evidence="1">
    <location>
        <begin position="835"/>
        <end position="846"/>
    </location>
</feature>
<dbReference type="PANTHER" id="PTHR22684:SF0">
    <property type="entry name" value="RIBOSOME QUALITY CONTROL COMPLEX SUBUNIT TCF25"/>
    <property type="match status" value="1"/>
</dbReference>
<dbReference type="GO" id="GO:1990116">
    <property type="term" value="P:ribosome-associated ubiquitin-dependent protein catabolic process"/>
    <property type="evidence" value="ECO:0007669"/>
    <property type="project" value="TreeGrafter"/>
</dbReference>
<keyword evidence="3" id="KW-1185">Reference proteome</keyword>
<feature type="compositionally biased region" description="Low complexity" evidence="1">
    <location>
        <begin position="115"/>
        <end position="131"/>
    </location>
</feature>
<dbReference type="PANTHER" id="PTHR22684">
    <property type="entry name" value="NULP1-RELATED"/>
    <property type="match status" value="1"/>
</dbReference>
<dbReference type="InterPro" id="IPR006994">
    <property type="entry name" value="TCF25/Rqc1"/>
</dbReference>
<feature type="region of interest" description="Disordered" evidence="1">
    <location>
        <begin position="1"/>
        <end position="151"/>
    </location>
</feature>
<dbReference type="GO" id="GO:0072344">
    <property type="term" value="P:rescue of stalled ribosome"/>
    <property type="evidence" value="ECO:0007669"/>
    <property type="project" value="TreeGrafter"/>
</dbReference>